<protein>
    <submittedName>
        <fullName evidence="1">Uncharacterized protein</fullName>
    </submittedName>
</protein>
<dbReference type="AlphaFoldDB" id="A0A4Y2VA45"/>
<name>A0A4Y2VA45_ARAVE</name>
<dbReference type="Proteomes" id="UP000499080">
    <property type="component" value="Unassembled WGS sequence"/>
</dbReference>
<organism evidence="1 2">
    <name type="scientific">Araneus ventricosus</name>
    <name type="common">Orbweaver spider</name>
    <name type="synonym">Epeira ventricosa</name>
    <dbReference type="NCBI Taxonomy" id="182803"/>
    <lineage>
        <taxon>Eukaryota</taxon>
        <taxon>Metazoa</taxon>
        <taxon>Ecdysozoa</taxon>
        <taxon>Arthropoda</taxon>
        <taxon>Chelicerata</taxon>
        <taxon>Arachnida</taxon>
        <taxon>Araneae</taxon>
        <taxon>Araneomorphae</taxon>
        <taxon>Entelegynae</taxon>
        <taxon>Araneoidea</taxon>
        <taxon>Araneidae</taxon>
        <taxon>Araneus</taxon>
    </lineage>
</organism>
<dbReference type="EMBL" id="BGPR01044481">
    <property type="protein sequence ID" value="GBO21264.1"/>
    <property type="molecule type" value="Genomic_DNA"/>
</dbReference>
<gene>
    <name evidence="1" type="ORF">AVEN_72709_1</name>
</gene>
<keyword evidence="2" id="KW-1185">Reference proteome</keyword>
<sequence length="112" mass="12766">MVQKVRQQELSRVGKFPARIKFCLNRIGYHHIQTPPVDGGLLEEGSVDGYMTGDGVRSVIRFLHFKKISLAEIHRQLVDVYSSNVMPRNQMGFLCKVFELGRTDVRCDQKSG</sequence>
<accession>A0A4Y2VA45</accession>
<proteinExistence type="predicted"/>
<evidence type="ECO:0000313" key="1">
    <source>
        <dbReference type="EMBL" id="GBO21264.1"/>
    </source>
</evidence>
<reference evidence="1 2" key="1">
    <citation type="journal article" date="2019" name="Sci. Rep.">
        <title>Orb-weaving spider Araneus ventricosus genome elucidates the spidroin gene catalogue.</title>
        <authorList>
            <person name="Kono N."/>
            <person name="Nakamura H."/>
            <person name="Ohtoshi R."/>
            <person name="Moran D.A.P."/>
            <person name="Shinohara A."/>
            <person name="Yoshida Y."/>
            <person name="Fujiwara M."/>
            <person name="Mori M."/>
            <person name="Tomita M."/>
            <person name="Arakawa K."/>
        </authorList>
    </citation>
    <scope>NUCLEOTIDE SEQUENCE [LARGE SCALE GENOMIC DNA]</scope>
</reference>
<comment type="caution">
    <text evidence="1">The sequence shown here is derived from an EMBL/GenBank/DDBJ whole genome shotgun (WGS) entry which is preliminary data.</text>
</comment>
<evidence type="ECO:0000313" key="2">
    <source>
        <dbReference type="Proteomes" id="UP000499080"/>
    </source>
</evidence>